<sequence>MFSTTVTDTGQITIPQEIQDYLKLSSGSKIDFVIDEDGHVKLIPLNVSVEKLSGFLHRPGIRKVTLEEMECAISEGANDWT</sequence>
<keyword evidence="3" id="KW-1185">Reference proteome</keyword>
<dbReference type="GO" id="GO:0003677">
    <property type="term" value="F:DNA binding"/>
    <property type="evidence" value="ECO:0007669"/>
    <property type="project" value="InterPro"/>
</dbReference>
<dbReference type="HOGENOM" id="CLU_158484_2_1_3"/>
<dbReference type="InterPro" id="IPR007159">
    <property type="entry name" value="SpoVT-AbrB_dom"/>
</dbReference>
<dbReference type="STRING" id="118168.MC7420_5691"/>
<dbReference type="RefSeq" id="WP_006102575.1">
    <property type="nucleotide sequence ID" value="NZ_DS989855.1"/>
</dbReference>
<dbReference type="EMBL" id="DS989855">
    <property type="protein sequence ID" value="EDX73811.1"/>
    <property type="molecule type" value="Genomic_DNA"/>
</dbReference>
<accession>B4VVP6</accession>
<evidence type="ECO:0000259" key="1">
    <source>
        <dbReference type="SMART" id="SM00966"/>
    </source>
</evidence>
<protein>
    <submittedName>
        <fullName evidence="2">Transcriptional regulator, AbrB family protein</fullName>
    </submittedName>
</protein>
<name>B4VVP6_9CYAN</name>
<evidence type="ECO:0000313" key="3">
    <source>
        <dbReference type="Proteomes" id="UP000003835"/>
    </source>
</evidence>
<dbReference type="NCBIfam" id="TIGR01439">
    <property type="entry name" value="lp_hng_hel_AbrB"/>
    <property type="match status" value="1"/>
</dbReference>
<dbReference type="OrthoDB" id="9811597at2"/>
<dbReference type="eggNOG" id="COG2002">
    <property type="taxonomic scope" value="Bacteria"/>
</dbReference>
<dbReference type="Pfam" id="PF04014">
    <property type="entry name" value="MazE_antitoxin"/>
    <property type="match status" value="1"/>
</dbReference>
<dbReference type="Gene3D" id="2.10.260.10">
    <property type="match status" value="1"/>
</dbReference>
<dbReference type="InterPro" id="IPR037914">
    <property type="entry name" value="SpoVT-AbrB_sf"/>
</dbReference>
<dbReference type="SMART" id="SM00966">
    <property type="entry name" value="SpoVT_AbrB"/>
    <property type="match status" value="1"/>
</dbReference>
<feature type="domain" description="SpoVT-AbrB" evidence="1">
    <location>
        <begin position="4"/>
        <end position="50"/>
    </location>
</feature>
<dbReference type="Proteomes" id="UP000003835">
    <property type="component" value="Unassembled WGS sequence"/>
</dbReference>
<dbReference type="AlphaFoldDB" id="B4VVP6"/>
<dbReference type="SUPFAM" id="SSF89447">
    <property type="entry name" value="AbrB/MazE/MraZ-like"/>
    <property type="match status" value="1"/>
</dbReference>
<reference evidence="2 3" key="1">
    <citation type="submission" date="2008-07" db="EMBL/GenBank/DDBJ databases">
        <authorList>
            <person name="Tandeau de Marsac N."/>
            <person name="Ferriera S."/>
            <person name="Johnson J."/>
            <person name="Kravitz S."/>
            <person name="Beeson K."/>
            <person name="Sutton G."/>
            <person name="Rogers Y.-H."/>
            <person name="Friedman R."/>
            <person name="Frazier M."/>
            <person name="Venter J.C."/>
        </authorList>
    </citation>
    <scope>NUCLEOTIDE SEQUENCE [LARGE SCALE GENOMIC DNA]</scope>
    <source>
        <strain evidence="2 3">PCC 7420</strain>
    </source>
</reference>
<organism evidence="2 3">
    <name type="scientific">Coleofasciculus chthonoplastes PCC 7420</name>
    <dbReference type="NCBI Taxonomy" id="118168"/>
    <lineage>
        <taxon>Bacteria</taxon>
        <taxon>Bacillati</taxon>
        <taxon>Cyanobacteriota</taxon>
        <taxon>Cyanophyceae</taxon>
        <taxon>Coleofasciculales</taxon>
        <taxon>Coleofasciculaceae</taxon>
        <taxon>Coleofasciculus</taxon>
    </lineage>
</organism>
<gene>
    <name evidence="2" type="ORF">MC7420_5691</name>
</gene>
<proteinExistence type="predicted"/>
<evidence type="ECO:0000313" key="2">
    <source>
        <dbReference type="EMBL" id="EDX73811.1"/>
    </source>
</evidence>